<evidence type="ECO:0000256" key="3">
    <source>
        <dbReference type="ARBA" id="ARBA00012722"/>
    </source>
</evidence>
<dbReference type="Gene3D" id="3.40.50.10190">
    <property type="entry name" value="BRCT domain"/>
    <property type="match status" value="1"/>
</dbReference>
<dbReference type="FunFam" id="1.10.287.610:FF:000002">
    <property type="entry name" value="DNA ligase"/>
    <property type="match status" value="1"/>
</dbReference>
<dbReference type="InterPro" id="IPR001679">
    <property type="entry name" value="DNA_ligase"/>
</dbReference>
<dbReference type="Gene3D" id="2.40.50.140">
    <property type="entry name" value="Nucleic acid-binding proteins"/>
    <property type="match status" value="1"/>
</dbReference>
<keyword evidence="8" id="KW-0862">Zinc</keyword>
<organism evidence="14">
    <name type="scientific">invertebrate metagenome</name>
    <dbReference type="NCBI Taxonomy" id="1711999"/>
    <lineage>
        <taxon>unclassified sequences</taxon>
        <taxon>metagenomes</taxon>
        <taxon>organismal metagenomes</taxon>
    </lineage>
</organism>
<dbReference type="InterPro" id="IPR010994">
    <property type="entry name" value="RuvA_2-like"/>
</dbReference>
<dbReference type="InterPro" id="IPR001357">
    <property type="entry name" value="BRCT_dom"/>
</dbReference>
<dbReference type="NCBIfam" id="NF005932">
    <property type="entry name" value="PRK07956.1"/>
    <property type="match status" value="1"/>
</dbReference>
<dbReference type="Gene3D" id="1.10.150.20">
    <property type="entry name" value="5' to 3' exonuclease, C-terminal subdomain"/>
    <property type="match status" value="2"/>
</dbReference>
<keyword evidence="9" id="KW-0460">Magnesium</keyword>
<gene>
    <name evidence="14" type="primary">ligA</name>
    <name evidence="14" type="ORF">CI610_00217</name>
</gene>
<evidence type="ECO:0000256" key="12">
    <source>
        <dbReference type="ARBA" id="ARBA00034005"/>
    </source>
</evidence>
<sequence length="742" mass="82988">MPLKWVLRTYRKISISRAMFFICAVPPIFASGYGWGCQSAYAKVYNSYYNFHCYLLRTELFMLPSDSSSSIQEKLDKLRETLRYHNHRYYVLDDPVIPDGEYDRLMELLKAIEAEYPERVTEDSPTQRVGAVPLKAFDEVHHQIRMLSLDNAFSDESVIAFNHRICERLKDTLPVEYTCEPKFDGLAVSLLYENGILVRGATRGDGSKGENITANVRTIGSIPLRLQGEDWPSRLEVRGEIYMPWDGFETLNEKSRRKGEKLFSNPRNAAAGSLRQLDSRITATRSLAMYCYDVGVVEGRELPKTHFEILQCLKQWGLRVCPEVRVVKGIDACTDYYRNMQEKRPGLAYGIDGVVFKVNTTKLQRQLGFVARAPRWAIARKFPAEEAITLLKGVDFQVGRTGVVTPVARLKPVFVGGVTVSNATLHNMDEIARLCLKVGDTVVVHRAGDVIPKITGVVLPERSDNATDIVMPKQCPVCDSDIERDEGEAAYRCTGGLVCPAQRKEHIKHFASRKAMDIDGLGDKLVEQLVSRHCIVNAADLFSLSREQLSGLERMGKKSADNLLNALHDSLHTTLGRFIYALGIREVGESTARSLALHFRSLDALRNASKECLEQVDDVGPIVAGHIYLFFRQEHNNKVIEQLLLAGVCWSDDAEMNHDQKKQPLAGEIWVLTGTLESMARDEGKALLQSLGAKVAGSVSAKTTRVLAGEKAGSKRIKAEKLGIDVIDEPAFKALLAQWEIL</sequence>
<dbReference type="GO" id="GO:0005829">
    <property type="term" value="C:cytosol"/>
    <property type="evidence" value="ECO:0007669"/>
    <property type="project" value="TreeGrafter"/>
</dbReference>
<dbReference type="SUPFAM" id="SSF50249">
    <property type="entry name" value="Nucleic acid-binding proteins"/>
    <property type="match status" value="1"/>
</dbReference>
<comment type="cofactor">
    <cofactor evidence="1">
        <name>Mg(2+)</name>
        <dbReference type="ChEBI" id="CHEBI:18420"/>
    </cofactor>
</comment>
<evidence type="ECO:0000256" key="8">
    <source>
        <dbReference type="ARBA" id="ARBA00022833"/>
    </source>
</evidence>
<comment type="catalytic activity">
    <reaction evidence="12">
        <text>NAD(+) + (deoxyribonucleotide)n-3'-hydroxyl + 5'-phospho-(deoxyribonucleotide)m = (deoxyribonucleotide)n+m + AMP + beta-nicotinamide D-nucleotide.</text>
        <dbReference type="EC" id="6.5.1.2"/>
    </reaction>
</comment>
<keyword evidence="11" id="KW-0234">DNA repair</keyword>
<dbReference type="GO" id="GO:0046872">
    <property type="term" value="F:metal ion binding"/>
    <property type="evidence" value="ECO:0007669"/>
    <property type="project" value="UniProtKB-KW"/>
</dbReference>
<reference evidence="14" key="1">
    <citation type="journal article" date="2017" name="Appl. Environ. Microbiol.">
        <title>Molecular characterization of an Endozoicomonas-like organism causing infection in king scallop Pecten maximus L.</title>
        <authorList>
            <person name="Cano I."/>
            <person name="van Aerle R."/>
            <person name="Ross S."/>
            <person name="Verner-Jeffreys D.W."/>
            <person name="Paley R.K."/>
            <person name="Rimmer G."/>
            <person name="Ryder D."/>
            <person name="Hooper P."/>
            <person name="Stone D."/>
            <person name="Feist S.W."/>
        </authorList>
    </citation>
    <scope>NUCLEOTIDE SEQUENCE</scope>
</reference>
<dbReference type="SMART" id="SM00292">
    <property type="entry name" value="BRCT"/>
    <property type="match status" value="1"/>
</dbReference>
<feature type="domain" description="BRCT" evidence="13">
    <location>
        <begin position="660"/>
        <end position="742"/>
    </location>
</feature>
<dbReference type="InterPro" id="IPR004150">
    <property type="entry name" value="NAD_DNA_ligase_OB"/>
</dbReference>
<dbReference type="SMART" id="SM00278">
    <property type="entry name" value="HhH1"/>
    <property type="match status" value="4"/>
</dbReference>
<keyword evidence="10" id="KW-0520">NAD</keyword>
<dbReference type="Pfam" id="PF14520">
    <property type="entry name" value="HHH_5"/>
    <property type="match status" value="1"/>
</dbReference>
<dbReference type="CDD" id="cd17748">
    <property type="entry name" value="BRCT_DNA_ligase_like"/>
    <property type="match status" value="1"/>
</dbReference>
<dbReference type="CDD" id="cd00114">
    <property type="entry name" value="LIGANc"/>
    <property type="match status" value="1"/>
</dbReference>
<dbReference type="PROSITE" id="PS01056">
    <property type="entry name" value="DNA_LIGASE_N2"/>
    <property type="match status" value="1"/>
</dbReference>
<dbReference type="InterPro" id="IPR013839">
    <property type="entry name" value="DNAligase_adenylation"/>
</dbReference>
<dbReference type="InterPro" id="IPR013840">
    <property type="entry name" value="DNAligase_N"/>
</dbReference>
<dbReference type="GO" id="GO:0003911">
    <property type="term" value="F:DNA ligase (NAD+) activity"/>
    <property type="evidence" value="ECO:0007669"/>
    <property type="project" value="UniProtKB-EC"/>
</dbReference>
<keyword evidence="6" id="KW-0479">Metal-binding</keyword>
<dbReference type="Pfam" id="PF00533">
    <property type="entry name" value="BRCT"/>
    <property type="match status" value="1"/>
</dbReference>
<evidence type="ECO:0000259" key="13">
    <source>
        <dbReference type="PROSITE" id="PS50172"/>
    </source>
</evidence>
<dbReference type="FunFam" id="1.10.150.20:FF:000007">
    <property type="entry name" value="DNA ligase"/>
    <property type="match status" value="1"/>
</dbReference>
<evidence type="ECO:0000256" key="2">
    <source>
        <dbReference type="ARBA" id="ARBA00004067"/>
    </source>
</evidence>
<dbReference type="PROSITE" id="PS01055">
    <property type="entry name" value="DNA_LIGASE_N1"/>
    <property type="match status" value="1"/>
</dbReference>
<dbReference type="InterPro" id="IPR018239">
    <property type="entry name" value="DNA_ligase_AS"/>
</dbReference>
<dbReference type="EC" id="6.5.1.2" evidence="3"/>
<comment type="function">
    <text evidence="2">DNA ligase that catalyzes the formation of phosphodiester linkages between 5'-phosphoryl and 3'-hydroxyl groups in double-stranded DNA using NAD as a coenzyme and as the energy source for the reaction. It is essential for DNA replication and repair of damaged DNA.</text>
</comment>
<dbReference type="Gene3D" id="1.10.287.610">
    <property type="entry name" value="Helix hairpin bin"/>
    <property type="match status" value="1"/>
</dbReference>
<dbReference type="FunFam" id="2.40.50.140:FF:000012">
    <property type="entry name" value="DNA ligase"/>
    <property type="match status" value="1"/>
</dbReference>
<dbReference type="Gene3D" id="3.30.470.30">
    <property type="entry name" value="DNA ligase/mRNA capping enzyme"/>
    <property type="match status" value="1"/>
</dbReference>
<dbReference type="FunFam" id="3.30.470.30:FF:000001">
    <property type="entry name" value="DNA ligase"/>
    <property type="match status" value="1"/>
</dbReference>
<keyword evidence="5" id="KW-0235">DNA replication</keyword>
<dbReference type="SUPFAM" id="SSF52113">
    <property type="entry name" value="BRCT domain"/>
    <property type="match status" value="1"/>
</dbReference>
<evidence type="ECO:0000256" key="1">
    <source>
        <dbReference type="ARBA" id="ARBA00001946"/>
    </source>
</evidence>
<dbReference type="SUPFAM" id="SSF47781">
    <property type="entry name" value="RuvA domain 2-like"/>
    <property type="match status" value="1"/>
</dbReference>
<evidence type="ECO:0000256" key="11">
    <source>
        <dbReference type="ARBA" id="ARBA00023204"/>
    </source>
</evidence>
<evidence type="ECO:0000256" key="9">
    <source>
        <dbReference type="ARBA" id="ARBA00022842"/>
    </source>
</evidence>
<dbReference type="InterPro" id="IPR012340">
    <property type="entry name" value="NA-bd_OB-fold"/>
</dbReference>
<evidence type="ECO:0000256" key="4">
    <source>
        <dbReference type="ARBA" id="ARBA00022598"/>
    </source>
</evidence>
<dbReference type="InterPro" id="IPR003583">
    <property type="entry name" value="Hlx-hairpin-Hlx_DNA-bd_motif"/>
</dbReference>
<dbReference type="Pfam" id="PF03120">
    <property type="entry name" value="OB_DNA_ligase"/>
    <property type="match status" value="1"/>
</dbReference>
<dbReference type="FunFam" id="1.10.150.20:FF:000006">
    <property type="entry name" value="DNA ligase"/>
    <property type="match status" value="1"/>
</dbReference>
<dbReference type="PIRSF" id="PIRSF001604">
    <property type="entry name" value="LigA"/>
    <property type="match status" value="1"/>
</dbReference>
<dbReference type="InterPro" id="IPR004149">
    <property type="entry name" value="Znf_DNAligase_C4"/>
</dbReference>
<keyword evidence="7" id="KW-0227">DNA damage</keyword>
<dbReference type="SMART" id="SM00532">
    <property type="entry name" value="LIGANc"/>
    <property type="match status" value="1"/>
</dbReference>
<dbReference type="GO" id="GO:0006260">
    <property type="term" value="P:DNA replication"/>
    <property type="evidence" value="ECO:0007669"/>
    <property type="project" value="UniProtKB-KW"/>
</dbReference>
<dbReference type="AlphaFoldDB" id="A0A2H9TC19"/>
<dbReference type="GO" id="GO:0003677">
    <property type="term" value="F:DNA binding"/>
    <property type="evidence" value="ECO:0007669"/>
    <property type="project" value="InterPro"/>
</dbReference>
<accession>A0A2H9TC19</accession>
<dbReference type="Pfam" id="PF12826">
    <property type="entry name" value="HHH_2"/>
    <property type="match status" value="1"/>
</dbReference>
<dbReference type="InterPro" id="IPR033136">
    <property type="entry name" value="DNA_ligase_CS"/>
</dbReference>
<protein>
    <recommendedName>
        <fullName evidence="3">DNA ligase (NAD(+))</fullName>
        <ecNumber evidence="3">6.5.1.2</ecNumber>
    </recommendedName>
</protein>
<dbReference type="GO" id="GO:0006281">
    <property type="term" value="P:DNA repair"/>
    <property type="evidence" value="ECO:0007669"/>
    <property type="project" value="UniProtKB-KW"/>
</dbReference>
<keyword evidence="4 14" id="KW-0436">Ligase</keyword>
<dbReference type="PANTHER" id="PTHR23389:SF9">
    <property type="entry name" value="DNA LIGASE"/>
    <property type="match status" value="1"/>
</dbReference>
<dbReference type="Pfam" id="PF03119">
    <property type="entry name" value="DNA_ligase_ZBD"/>
    <property type="match status" value="1"/>
</dbReference>
<dbReference type="EMBL" id="NSIT01000005">
    <property type="protein sequence ID" value="PJE80792.1"/>
    <property type="molecule type" value="Genomic_DNA"/>
</dbReference>
<dbReference type="Pfam" id="PF01653">
    <property type="entry name" value="DNA_ligase_aden"/>
    <property type="match status" value="1"/>
</dbReference>
<dbReference type="HAMAP" id="MF_01588">
    <property type="entry name" value="DNA_ligase_A"/>
    <property type="match status" value="1"/>
</dbReference>
<dbReference type="InterPro" id="IPR041663">
    <property type="entry name" value="DisA/LigA_HHH"/>
</dbReference>
<dbReference type="PROSITE" id="PS50172">
    <property type="entry name" value="BRCT"/>
    <property type="match status" value="1"/>
</dbReference>
<dbReference type="NCBIfam" id="TIGR00575">
    <property type="entry name" value="dnlj"/>
    <property type="match status" value="1"/>
</dbReference>
<dbReference type="InterPro" id="IPR036420">
    <property type="entry name" value="BRCT_dom_sf"/>
</dbReference>
<comment type="caution">
    <text evidence="14">The sequence shown here is derived from an EMBL/GenBank/DDBJ whole genome shotgun (WGS) entry which is preliminary data.</text>
</comment>
<dbReference type="PANTHER" id="PTHR23389">
    <property type="entry name" value="CHROMOSOME TRANSMISSION FIDELITY FACTOR 18"/>
    <property type="match status" value="1"/>
</dbReference>
<evidence type="ECO:0000313" key="14">
    <source>
        <dbReference type="EMBL" id="PJE80792.1"/>
    </source>
</evidence>
<dbReference type="SUPFAM" id="SSF56091">
    <property type="entry name" value="DNA ligase/mRNA capping enzyme, catalytic domain"/>
    <property type="match status" value="1"/>
</dbReference>
<evidence type="ECO:0000256" key="5">
    <source>
        <dbReference type="ARBA" id="ARBA00022705"/>
    </source>
</evidence>
<evidence type="ECO:0000256" key="7">
    <source>
        <dbReference type="ARBA" id="ARBA00022763"/>
    </source>
</evidence>
<evidence type="ECO:0000256" key="10">
    <source>
        <dbReference type="ARBA" id="ARBA00023027"/>
    </source>
</evidence>
<dbReference type="Gene3D" id="6.20.10.30">
    <property type="match status" value="1"/>
</dbReference>
<evidence type="ECO:0000256" key="6">
    <source>
        <dbReference type="ARBA" id="ARBA00022723"/>
    </source>
</evidence>
<name>A0A2H9TC19_9ZZZZ</name>
<proteinExistence type="inferred from homology"/>